<dbReference type="EMBL" id="HACA01028249">
    <property type="protein sequence ID" value="CDW45610.1"/>
    <property type="molecule type" value="Transcribed_RNA"/>
</dbReference>
<evidence type="ECO:0000256" key="3">
    <source>
        <dbReference type="SAM" id="SignalP"/>
    </source>
</evidence>
<evidence type="ECO:0000313" key="6">
    <source>
        <dbReference type="Proteomes" id="UP000675881"/>
    </source>
</evidence>
<keyword evidence="2" id="KW-0472">Membrane</keyword>
<evidence type="ECO:0000256" key="1">
    <source>
        <dbReference type="SAM" id="MobiDB-lite"/>
    </source>
</evidence>
<feature type="transmembrane region" description="Helical" evidence="2">
    <location>
        <begin position="161"/>
        <end position="185"/>
    </location>
</feature>
<name>A0A0K2V5L4_LEPSM</name>
<protein>
    <submittedName>
        <fullName evidence="4">(salmon louse) hypothetical protein</fullName>
    </submittedName>
</protein>
<accession>A0A0K2V5L4</accession>
<proteinExistence type="predicted"/>
<dbReference type="Proteomes" id="UP000675881">
    <property type="component" value="Chromosome 5"/>
</dbReference>
<reference evidence="4" key="2">
    <citation type="submission" date="2021-02" db="EMBL/GenBank/DDBJ databases">
        <authorList>
            <person name="Bekaert M."/>
        </authorList>
    </citation>
    <scope>NUCLEOTIDE SEQUENCE</scope>
    <source>
        <strain evidence="4">IoA-00</strain>
    </source>
</reference>
<sequence>MAALRYITSVLLLILSLDRSESLRCFQCSQVGKYKCPSNSDSRTTFESIENQYIDVGSSSEIGCSLQIGYDEEIYYQGTMSLKDCTEKKSIYLTRVKNFTCCFGCDGCNWDLNTAFSSKCSGTPKTESNNKDTDKNNIKKNTGNLSSTTCEVDTTGFDYNLASLILLISTIILLLVVVVLSCILFNRTCCLESRPESPTDNLARNNIEPSNLSHYTRKHDSYE</sequence>
<feature type="region of interest" description="Disordered" evidence="1">
    <location>
        <begin position="196"/>
        <end position="223"/>
    </location>
</feature>
<evidence type="ECO:0000313" key="4">
    <source>
        <dbReference type="EMBL" id="CAF2941042.1"/>
    </source>
</evidence>
<gene>
    <name evidence="4" type="ORF">LSAA_10616</name>
</gene>
<feature type="signal peptide" evidence="3">
    <location>
        <begin position="1"/>
        <end position="22"/>
    </location>
</feature>
<keyword evidence="2" id="KW-0812">Transmembrane</keyword>
<feature type="chain" id="PRO_5035992674" evidence="3">
    <location>
        <begin position="23"/>
        <end position="223"/>
    </location>
</feature>
<feature type="compositionally biased region" description="Polar residues" evidence="1">
    <location>
        <begin position="196"/>
        <end position="214"/>
    </location>
</feature>
<reference evidence="5" key="1">
    <citation type="submission" date="2014-05" db="EMBL/GenBank/DDBJ databases">
        <authorList>
            <person name="Chronopoulou M."/>
        </authorList>
    </citation>
    <scope>NUCLEOTIDE SEQUENCE</scope>
    <source>
        <tissue evidence="5">Whole organism</tissue>
    </source>
</reference>
<keyword evidence="3" id="KW-0732">Signal</keyword>
<evidence type="ECO:0000256" key="2">
    <source>
        <dbReference type="SAM" id="Phobius"/>
    </source>
</evidence>
<dbReference type="AlphaFoldDB" id="A0A0K2V5L4"/>
<keyword evidence="2" id="KW-1133">Transmembrane helix</keyword>
<evidence type="ECO:0000313" key="5">
    <source>
        <dbReference type="EMBL" id="CDW45610.1"/>
    </source>
</evidence>
<organism evidence="5">
    <name type="scientific">Lepeophtheirus salmonis</name>
    <name type="common">Salmon louse</name>
    <name type="synonym">Caligus salmonis</name>
    <dbReference type="NCBI Taxonomy" id="72036"/>
    <lineage>
        <taxon>Eukaryota</taxon>
        <taxon>Metazoa</taxon>
        <taxon>Ecdysozoa</taxon>
        <taxon>Arthropoda</taxon>
        <taxon>Crustacea</taxon>
        <taxon>Multicrustacea</taxon>
        <taxon>Hexanauplia</taxon>
        <taxon>Copepoda</taxon>
        <taxon>Siphonostomatoida</taxon>
        <taxon>Caligidae</taxon>
        <taxon>Lepeophtheirus</taxon>
    </lineage>
</organism>
<keyword evidence="6" id="KW-1185">Reference proteome</keyword>
<dbReference type="EMBL" id="HG994584">
    <property type="protein sequence ID" value="CAF2941042.1"/>
    <property type="molecule type" value="Genomic_DNA"/>
</dbReference>